<protein>
    <recommendedName>
        <fullName evidence="3">Methyltransferase domain protein</fullName>
    </recommendedName>
</protein>
<reference evidence="1 2" key="1">
    <citation type="submission" date="2015-02" db="EMBL/GenBank/DDBJ databases">
        <title>Genome Sequence of Jannaschia aquimarina DSM28248, a member of the Roseobacter clade.</title>
        <authorList>
            <person name="Voget S."/>
            <person name="Daniel R."/>
        </authorList>
    </citation>
    <scope>NUCLEOTIDE SEQUENCE [LARGE SCALE GENOMIC DNA]</scope>
    <source>
        <strain evidence="1 2">GSW-M26</strain>
    </source>
</reference>
<dbReference type="PANTHER" id="PTHR20974:SF0">
    <property type="entry name" value="UPF0585 PROTEIN CG18661"/>
    <property type="match status" value="1"/>
</dbReference>
<name>A0A0D1D256_9RHOB</name>
<proteinExistence type="predicted"/>
<dbReference type="Gene3D" id="3.40.50.150">
    <property type="entry name" value="Vaccinia Virus protein VP39"/>
    <property type="match status" value="1"/>
</dbReference>
<evidence type="ECO:0000313" key="1">
    <source>
        <dbReference type="EMBL" id="KIT14213.1"/>
    </source>
</evidence>
<organism evidence="1 2">
    <name type="scientific">Jannaschia aquimarina</name>
    <dbReference type="NCBI Taxonomy" id="935700"/>
    <lineage>
        <taxon>Bacteria</taxon>
        <taxon>Pseudomonadati</taxon>
        <taxon>Pseudomonadota</taxon>
        <taxon>Alphaproteobacteria</taxon>
        <taxon>Rhodobacterales</taxon>
        <taxon>Roseobacteraceae</taxon>
        <taxon>Jannaschia</taxon>
    </lineage>
</organism>
<dbReference type="PANTHER" id="PTHR20974">
    <property type="entry name" value="UPF0585 PROTEIN CG18661"/>
    <property type="match status" value="1"/>
</dbReference>
<dbReference type="Pfam" id="PF06080">
    <property type="entry name" value="DUF938"/>
    <property type="match status" value="1"/>
</dbReference>
<dbReference type="EMBL" id="JYFE01000081">
    <property type="protein sequence ID" value="KIT14213.1"/>
    <property type="molecule type" value="Genomic_DNA"/>
</dbReference>
<dbReference type="OrthoDB" id="5525831at2"/>
<sequence>MIRRLNLPDSAEPDREGLLHAPSAARNQKPILDALGPHLPHGGLFLEVASGTGQHVAALAAEHPDLRFQPSEPDPVRRRAIDARTRDLPNVAPARYLDACTPGWGRGLRADVILTVNLLHLISDAEMAVLLDEAAQAIVPGGLLAIYGPFLRGGQATSEGDAGFHMSLQRQDPSIGLKDADLVVSVLQALAFAVDIVPMPANNLMLLARSGSKPGF</sequence>
<evidence type="ECO:0000313" key="2">
    <source>
        <dbReference type="Proteomes" id="UP000032232"/>
    </source>
</evidence>
<accession>A0A0D1D256</accession>
<dbReference type="STRING" id="935700.jaqu_40060"/>
<gene>
    <name evidence="1" type="ORF">jaqu_40060</name>
</gene>
<dbReference type="PATRIC" id="fig|935700.4.peg.4130"/>
<dbReference type="SUPFAM" id="SSF53335">
    <property type="entry name" value="S-adenosyl-L-methionine-dependent methyltransferases"/>
    <property type="match status" value="1"/>
</dbReference>
<dbReference type="InterPro" id="IPR010342">
    <property type="entry name" value="DUF938"/>
</dbReference>
<evidence type="ECO:0008006" key="3">
    <source>
        <dbReference type="Google" id="ProtNLM"/>
    </source>
</evidence>
<keyword evidence="2" id="KW-1185">Reference proteome</keyword>
<comment type="caution">
    <text evidence="1">The sequence shown here is derived from an EMBL/GenBank/DDBJ whole genome shotgun (WGS) entry which is preliminary data.</text>
</comment>
<dbReference type="InterPro" id="IPR029063">
    <property type="entry name" value="SAM-dependent_MTases_sf"/>
</dbReference>
<dbReference type="AlphaFoldDB" id="A0A0D1D256"/>
<dbReference type="Proteomes" id="UP000032232">
    <property type="component" value="Unassembled WGS sequence"/>
</dbReference>